<organism evidence="3 4">
    <name type="scientific">Pseudoalteromonas haloplanktis</name>
    <name type="common">Alteromonas haloplanktis</name>
    <dbReference type="NCBI Taxonomy" id="228"/>
    <lineage>
        <taxon>Bacteria</taxon>
        <taxon>Pseudomonadati</taxon>
        <taxon>Pseudomonadota</taxon>
        <taxon>Gammaproteobacteria</taxon>
        <taxon>Alteromonadales</taxon>
        <taxon>Pseudoalteromonadaceae</taxon>
        <taxon>Pseudoalteromonas</taxon>
    </lineage>
</organism>
<dbReference type="PANTHER" id="PTHR16026">
    <property type="entry name" value="CARTILAGE ACIDIC PROTEIN 1"/>
    <property type="match status" value="1"/>
</dbReference>
<dbReference type="Gene3D" id="2.130.10.130">
    <property type="entry name" value="Integrin alpha, N-terminal"/>
    <property type="match status" value="2"/>
</dbReference>
<name>A0ABU1B7N5_PSEHA</name>
<reference evidence="3 4" key="1">
    <citation type="submission" date="2023-08" db="EMBL/GenBank/DDBJ databases">
        <title>Pseudoalteromonas haloplanktis LL1 genome.</title>
        <authorList>
            <person name="Wu S."/>
        </authorList>
    </citation>
    <scope>NUCLEOTIDE SEQUENCE [LARGE SCALE GENOMIC DNA]</scope>
    <source>
        <strain evidence="3 4">LL1</strain>
    </source>
</reference>
<dbReference type="InterPro" id="IPR013517">
    <property type="entry name" value="FG-GAP"/>
</dbReference>
<dbReference type="SUPFAM" id="SSF69318">
    <property type="entry name" value="Integrin alpha N-terminal domain"/>
    <property type="match status" value="2"/>
</dbReference>
<protein>
    <submittedName>
        <fullName evidence="3">FG-GAP-like repeat-containing protein</fullName>
    </submittedName>
</protein>
<gene>
    <name evidence="3" type="ORF">RC083_01900</name>
</gene>
<dbReference type="Proteomes" id="UP001226574">
    <property type="component" value="Unassembled WGS sequence"/>
</dbReference>
<comment type="caution">
    <text evidence="3">The sequence shown here is derived from an EMBL/GenBank/DDBJ whole genome shotgun (WGS) entry which is preliminary data.</text>
</comment>
<evidence type="ECO:0000313" key="3">
    <source>
        <dbReference type="EMBL" id="MDQ9090341.1"/>
    </source>
</evidence>
<evidence type="ECO:0000256" key="1">
    <source>
        <dbReference type="ARBA" id="ARBA00022729"/>
    </source>
</evidence>
<dbReference type="PANTHER" id="PTHR16026:SF0">
    <property type="entry name" value="CARTILAGE ACIDIC PROTEIN 1"/>
    <property type="match status" value="1"/>
</dbReference>
<evidence type="ECO:0000313" key="4">
    <source>
        <dbReference type="Proteomes" id="UP001226574"/>
    </source>
</evidence>
<dbReference type="EMBL" id="JAVIFY010000001">
    <property type="protein sequence ID" value="MDQ9090341.1"/>
    <property type="molecule type" value="Genomic_DNA"/>
</dbReference>
<proteinExistence type="predicted"/>
<evidence type="ECO:0000259" key="2">
    <source>
        <dbReference type="Pfam" id="PF07593"/>
    </source>
</evidence>
<dbReference type="InterPro" id="IPR028994">
    <property type="entry name" value="Integrin_alpha_N"/>
</dbReference>
<keyword evidence="4" id="KW-1185">Reference proteome</keyword>
<dbReference type="RefSeq" id="WP_309038258.1">
    <property type="nucleotide sequence ID" value="NZ_JAVIFY010000001.1"/>
</dbReference>
<feature type="domain" description="ASPIC/UnbV" evidence="2">
    <location>
        <begin position="558"/>
        <end position="610"/>
    </location>
</feature>
<accession>A0ABU1B7N5</accession>
<dbReference type="InterPro" id="IPR011519">
    <property type="entry name" value="UnbV_ASPIC"/>
</dbReference>
<dbReference type="Pfam" id="PF13517">
    <property type="entry name" value="FG-GAP_3"/>
    <property type="match status" value="2"/>
</dbReference>
<sequence length="631" mass="69936">MTEKWTPNLLLLMGIACFSTLTGCQSNTVKMHNSGPAMFSEVNDVIPFESLSRRKWDNALLNDFDKDGFLDVLITEHTHAVKIFWNNGEGSFSSPQVVIRGDTHGVAAADYDLDGRVDLIIAQGGGGGTKPRLPVSFQINHDRTIEGGSTFSGFERTRGRAVKLIDSNNNGTLDLVLSAFPLSRQKQGANHLYQNLNGNQFKFIDYLPNAKWLGYKTLVTDFNNDNKDDIVFYGGANMVAVLAQPGLNYRNATNQVFGELKNTSHVSSITEIDYDNDGDNDLLLTRAKHQFERQTFYSHDDKQFAFFARNEQFVLEDLNISGDFEIENLQMAYPHFDVFVGENKQPLMLTGHGGSERKIKLTPEQARGWPTKLDKKGLYIGYLGEGIWRLGGDINSPAAGVIKRVTKAPKVTDIEPLPVMLLENQHGHFIDATAKLGIDVTEPTTSAVAGDFNNDGWIDLFLLRYGNPAMQNEQLLFLNKQGQSFVAQANHGVISRELGATGGSVEKFDYDNDGDLDLIYSNERGRWHLFKNQLKHDAQHNFVVFNIGYSLNKQAASLGAVLKVNACGQTYQQKVGGSSSPFSISENNRLHIGLGNCTDISSASVRWSNAEQLNIVVKELNNPEGLWVGSK</sequence>
<dbReference type="InterPro" id="IPR027039">
    <property type="entry name" value="Crtac1"/>
</dbReference>
<dbReference type="Pfam" id="PF07593">
    <property type="entry name" value="UnbV_ASPIC"/>
    <property type="match status" value="1"/>
</dbReference>
<keyword evidence="1" id="KW-0732">Signal</keyword>
<dbReference type="PROSITE" id="PS51257">
    <property type="entry name" value="PROKAR_LIPOPROTEIN"/>
    <property type="match status" value="1"/>
</dbReference>